<dbReference type="SUPFAM" id="SSF56300">
    <property type="entry name" value="Metallo-dependent phosphatases"/>
    <property type="match status" value="1"/>
</dbReference>
<dbReference type="GO" id="GO:0016787">
    <property type="term" value="F:hydrolase activity"/>
    <property type="evidence" value="ECO:0007669"/>
    <property type="project" value="InterPro"/>
</dbReference>
<protein>
    <recommendedName>
        <fullName evidence="1">Calcineurin-like phosphoesterase domain-containing protein</fullName>
    </recommendedName>
</protein>
<proteinExistence type="predicted"/>
<dbReference type="InterPro" id="IPR006311">
    <property type="entry name" value="TAT_signal"/>
</dbReference>
<reference evidence="2 3" key="1">
    <citation type="submission" date="2017-02" db="EMBL/GenBank/DDBJ databases">
        <authorList>
            <person name="Peterson S.W."/>
        </authorList>
    </citation>
    <scope>NUCLEOTIDE SEQUENCE [LARGE SCALE GENOMIC DNA]</scope>
    <source>
        <strain evidence="2 3">3F5N</strain>
    </source>
</reference>
<dbReference type="AlphaFoldDB" id="A0A1R4GM05"/>
<dbReference type="Proteomes" id="UP000195766">
    <property type="component" value="Unassembled WGS sequence"/>
</dbReference>
<dbReference type="Pfam" id="PF00149">
    <property type="entry name" value="Metallophos"/>
    <property type="match status" value="1"/>
</dbReference>
<gene>
    <name evidence="2" type="ORF">FM111_13960</name>
</gene>
<dbReference type="PROSITE" id="PS51318">
    <property type="entry name" value="TAT"/>
    <property type="match status" value="1"/>
</dbReference>
<dbReference type="RefSeq" id="WP_087141576.1">
    <property type="nucleotide sequence ID" value="NZ_FUIE01000080.1"/>
</dbReference>
<evidence type="ECO:0000259" key="1">
    <source>
        <dbReference type="Pfam" id="PF00149"/>
    </source>
</evidence>
<evidence type="ECO:0000313" key="2">
    <source>
        <dbReference type="EMBL" id="SJM69237.1"/>
    </source>
</evidence>
<accession>A0A1R4GM05</accession>
<dbReference type="Gene3D" id="3.60.21.10">
    <property type="match status" value="1"/>
</dbReference>
<dbReference type="EMBL" id="FUIE01000080">
    <property type="protein sequence ID" value="SJM69237.1"/>
    <property type="molecule type" value="Genomic_DNA"/>
</dbReference>
<dbReference type="InterPro" id="IPR004843">
    <property type="entry name" value="Calcineurin-like_PHP"/>
</dbReference>
<dbReference type="OrthoDB" id="185653at2"/>
<evidence type="ECO:0000313" key="3">
    <source>
        <dbReference type="Proteomes" id="UP000195766"/>
    </source>
</evidence>
<feature type="domain" description="Calcineurin-like phosphoesterase" evidence="1">
    <location>
        <begin position="39"/>
        <end position="238"/>
    </location>
</feature>
<sequence length="457" mass="48073">MTFASPSRRGFLGAAAALPLIGGALPVLGQTRESAVIGRVLAMSDLHSAYERSAQLLAALRAEVRSQPVPHLIAIDGDIFEHGNVVSVRSDGAVDWTFLAALPAIAPTVVNLGNHDNDLTPDLHEVVARMRGLGITVLSNIVDTRTGRPYAPAATELAFGERRLRVVGFGTNGLHTYPKASRDWLSIPDPTEWATTHLSALLRGADLTLVMSHAGVAGDRGMLSALPDGALMIGGHNHLLFQETLGRGLYAHTGSWSNAYTAADYLSDGSVRAQSRTVALDGAADPTLAALIRTTLDRHLTDQERVILGTSSTALSLGDTGRAVAAAFARFAGAQAGFIGHTTLGTGLSAGPVSRYAFDAVVRFDGKLMAAEVPAARLAELTALANQDRVMPFARRTGDFVYGAVEGIEQRETVRIVTTDWCALNQHEYFGVTDLAFAEVPGPGVKAVAAQGLLSAA</sequence>
<dbReference type="InterPro" id="IPR029052">
    <property type="entry name" value="Metallo-depent_PP-like"/>
</dbReference>
<organism evidence="2 3">
    <name type="scientific">Brevundimonas diminuta 3F5N</name>
    <dbReference type="NCBI Taxonomy" id="1255603"/>
    <lineage>
        <taxon>Bacteria</taxon>
        <taxon>Pseudomonadati</taxon>
        <taxon>Pseudomonadota</taxon>
        <taxon>Alphaproteobacteria</taxon>
        <taxon>Caulobacterales</taxon>
        <taxon>Caulobacteraceae</taxon>
        <taxon>Brevundimonas</taxon>
    </lineage>
</organism>
<name>A0A1R4GM05_BREDI</name>